<dbReference type="KEGG" id="sap:Sulac_2393"/>
<keyword evidence="5 7" id="KW-1133">Transmembrane helix</keyword>
<dbReference type="GO" id="GO:0005886">
    <property type="term" value="C:plasma membrane"/>
    <property type="evidence" value="ECO:0007669"/>
    <property type="project" value="UniProtKB-SubCell"/>
</dbReference>
<dbReference type="InterPro" id="IPR020846">
    <property type="entry name" value="MFS_dom"/>
</dbReference>
<feature type="transmembrane region" description="Helical" evidence="7">
    <location>
        <begin position="306"/>
        <end position="329"/>
    </location>
</feature>
<feature type="transmembrane region" description="Helical" evidence="7">
    <location>
        <begin position="371"/>
        <end position="392"/>
    </location>
</feature>
<sequence>MIQESPRALFGVFLTVALIYGLIFMERTAPGLVTPELLHLYRVSPAVLSLMTLAQYFVYATLQVPVTWVGQRWPAEALLVAGAVLDGVGTVLFGLSHTFFTVVLSRGVVGLGDALIWLNIVQVLARRFSPGIFGRIIGLVAMTGNIGAIFGTFPLAVWIQGSGWRTPFLAMGGFLIAMAAVSWGVFFRWAPAPGATARVRRGLPWQAVWQKRPRLWGPVLGHWGMMGPFLGFVSLLAVPYLETVHHVGRVTASLYMAAGLLGSLLGGPLGGILADRFGVVWPYRFVAVENAVAWMIWTWGSSWFPSWALLTLFGLTGLANGASVLTFAVTRHFFPLEEQGLAAGLANTAGFLAAVLVPLGMGLWISLGGNYASMIGVAGLASLLGVVGSFLLPAEPQTRPAS</sequence>
<feature type="transmembrane region" description="Helical" evidence="7">
    <location>
        <begin position="341"/>
        <end position="365"/>
    </location>
</feature>
<evidence type="ECO:0000256" key="5">
    <source>
        <dbReference type="ARBA" id="ARBA00022989"/>
    </source>
</evidence>
<dbReference type="PROSITE" id="PS50850">
    <property type="entry name" value="MFS"/>
    <property type="match status" value="1"/>
</dbReference>
<dbReference type="STRING" id="679936.Sulac_2393"/>
<dbReference type="PANTHER" id="PTHR43124:SF3">
    <property type="entry name" value="CHLORAMPHENICOL EFFLUX PUMP RV0191"/>
    <property type="match status" value="1"/>
</dbReference>
<feature type="transmembrane region" description="Helical" evidence="7">
    <location>
        <begin position="99"/>
        <end position="120"/>
    </location>
</feature>
<evidence type="ECO:0000313" key="9">
    <source>
        <dbReference type="EMBL" id="AEW05856.1"/>
    </source>
</evidence>
<feature type="transmembrane region" description="Helical" evidence="7">
    <location>
        <begin position="74"/>
        <end position="93"/>
    </location>
</feature>
<feature type="transmembrane region" description="Helical" evidence="7">
    <location>
        <begin position="220"/>
        <end position="241"/>
    </location>
</feature>
<keyword evidence="2" id="KW-0813">Transport</keyword>
<protein>
    <submittedName>
        <fullName evidence="9">Major facilitator superfamily MFS_1</fullName>
    </submittedName>
</protein>
<reference evidence="10" key="1">
    <citation type="submission" date="2011-12" db="EMBL/GenBank/DDBJ databases">
        <title>The complete genome of chromosome of Sulfobacillus acidophilus DSM 10332.</title>
        <authorList>
            <person name="Lucas S."/>
            <person name="Han J."/>
            <person name="Lapidus A."/>
            <person name="Bruce D."/>
            <person name="Goodwin L."/>
            <person name="Pitluck S."/>
            <person name="Peters L."/>
            <person name="Kyrpides N."/>
            <person name="Mavromatis K."/>
            <person name="Ivanova N."/>
            <person name="Mikhailova N."/>
            <person name="Chertkov O."/>
            <person name="Saunders E."/>
            <person name="Detter J.C."/>
            <person name="Tapia R."/>
            <person name="Han C."/>
            <person name="Land M."/>
            <person name="Hauser L."/>
            <person name="Markowitz V."/>
            <person name="Cheng J.-F."/>
            <person name="Hugenholtz P."/>
            <person name="Woyke T."/>
            <person name="Wu D."/>
            <person name="Pukall R."/>
            <person name="Gehrich-Schroeter G."/>
            <person name="Schneider S."/>
            <person name="Klenk H.-P."/>
            <person name="Eisen J.A."/>
        </authorList>
    </citation>
    <scope>NUCLEOTIDE SEQUENCE [LARGE SCALE GENOMIC DNA]</scope>
    <source>
        <strain evidence="10">ATCC 700253 / DSM 10332 / NAL</strain>
    </source>
</reference>
<dbReference type="InterPro" id="IPR050189">
    <property type="entry name" value="MFS_Efflux_Transporters"/>
</dbReference>
<evidence type="ECO:0000313" key="10">
    <source>
        <dbReference type="Proteomes" id="UP000005439"/>
    </source>
</evidence>
<dbReference type="Pfam" id="PF07690">
    <property type="entry name" value="MFS_1"/>
    <property type="match status" value="1"/>
</dbReference>
<feature type="transmembrane region" description="Helical" evidence="7">
    <location>
        <begin position="281"/>
        <end position="300"/>
    </location>
</feature>
<feature type="transmembrane region" description="Helical" evidence="7">
    <location>
        <begin position="132"/>
        <end position="156"/>
    </location>
</feature>
<dbReference type="InterPro" id="IPR036259">
    <property type="entry name" value="MFS_trans_sf"/>
</dbReference>
<dbReference type="HOGENOM" id="CLU_001265_62_2_9"/>
<evidence type="ECO:0000256" key="7">
    <source>
        <dbReference type="SAM" id="Phobius"/>
    </source>
</evidence>
<organism evidence="9 10">
    <name type="scientific">Sulfobacillus acidophilus (strain ATCC 700253 / DSM 10332 / NAL)</name>
    <dbReference type="NCBI Taxonomy" id="679936"/>
    <lineage>
        <taxon>Bacteria</taxon>
        <taxon>Bacillati</taxon>
        <taxon>Bacillota</taxon>
        <taxon>Clostridia</taxon>
        <taxon>Eubacteriales</taxon>
        <taxon>Clostridiales Family XVII. Incertae Sedis</taxon>
        <taxon>Sulfobacillus</taxon>
    </lineage>
</organism>
<evidence type="ECO:0000256" key="1">
    <source>
        <dbReference type="ARBA" id="ARBA00004651"/>
    </source>
</evidence>
<dbReference type="PANTHER" id="PTHR43124">
    <property type="entry name" value="PURINE EFFLUX PUMP PBUE"/>
    <property type="match status" value="1"/>
</dbReference>
<proteinExistence type="predicted"/>
<evidence type="ECO:0000256" key="4">
    <source>
        <dbReference type="ARBA" id="ARBA00022692"/>
    </source>
</evidence>
<comment type="subcellular location">
    <subcellularLocation>
        <location evidence="1">Cell membrane</location>
        <topology evidence="1">Multi-pass membrane protein</topology>
    </subcellularLocation>
</comment>
<keyword evidence="6 7" id="KW-0472">Membrane</keyword>
<name>G8TVD7_SULAD</name>
<feature type="transmembrane region" description="Helical" evidence="7">
    <location>
        <begin position="45"/>
        <end position="62"/>
    </location>
</feature>
<evidence type="ECO:0000256" key="3">
    <source>
        <dbReference type="ARBA" id="ARBA00022475"/>
    </source>
</evidence>
<dbReference type="Proteomes" id="UP000005439">
    <property type="component" value="Chromosome"/>
</dbReference>
<accession>G8TVD7</accession>
<keyword evidence="4 7" id="KW-0812">Transmembrane</keyword>
<feature type="transmembrane region" description="Helical" evidence="7">
    <location>
        <begin position="7"/>
        <end position="25"/>
    </location>
</feature>
<keyword evidence="3" id="KW-1003">Cell membrane</keyword>
<dbReference type="CDD" id="cd06174">
    <property type="entry name" value="MFS"/>
    <property type="match status" value="1"/>
</dbReference>
<evidence type="ECO:0000259" key="8">
    <source>
        <dbReference type="PROSITE" id="PS50850"/>
    </source>
</evidence>
<dbReference type="EMBL" id="CP003179">
    <property type="protein sequence ID" value="AEW05856.1"/>
    <property type="molecule type" value="Genomic_DNA"/>
</dbReference>
<gene>
    <name evidence="9" type="ordered locus">Sulac_2393</name>
</gene>
<dbReference type="InterPro" id="IPR011701">
    <property type="entry name" value="MFS"/>
</dbReference>
<feature type="transmembrane region" description="Helical" evidence="7">
    <location>
        <begin position="168"/>
        <end position="190"/>
    </location>
</feature>
<evidence type="ECO:0000256" key="6">
    <source>
        <dbReference type="ARBA" id="ARBA00023136"/>
    </source>
</evidence>
<dbReference type="PATRIC" id="fig|679936.5.peg.2478"/>
<keyword evidence="10" id="KW-1185">Reference proteome</keyword>
<feature type="domain" description="Major facilitator superfamily (MFS) profile" evidence="8">
    <location>
        <begin position="12"/>
        <end position="397"/>
    </location>
</feature>
<evidence type="ECO:0000256" key="2">
    <source>
        <dbReference type="ARBA" id="ARBA00022448"/>
    </source>
</evidence>
<reference evidence="9 10" key="2">
    <citation type="journal article" date="2012" name="Stand. Genomic Sci.">
        <title>Complete genome sequence of the moderately thermophilic mineral-sulfide-oxidizing firmicute Sulfobacillus acidophilus type strain (NAL(T)).</title>
        <authorList>
            <person name="Anderson I."/>
            <person name="Chertkov O."/>
            <person name="Chen A."/>
            <person name="Saunders E."/>
            <person name="Lapidus A."/>
            <person name="Nolan M."/>
            <person name="Lucas S."/>
            <person name="Hammon N."/>
            <person name="Deshpande S."/>
            <person name="Cheng J.F."/>
            <person name="Han C."/>
            <person name="Tapia R."/>
            <person name="Goodwin L.A."/>
            <person name="Pitluck S."/>
            <person name="Liolios K."/>
            <person name="Pagani I."/>
            <person name="Ivanova N."/>
            <person name="Mikhailova N."/>
            <person name="Pati A."/>
            <person name="Palaniappan K."/>
            <person name="Land M."/>
            <person name="Pan C."/>
            <person name="Rohde M."/>
            <person name="Pukall R."/>
            <person name="Goker M."/>
            <person name="Detter J.C."/>
            <person name="Woyke T."/>
            <person name="Bristow J."/>
            <person name="Eisen J.A."/>
            <person name="Markowitz V."/>
            <person name="Hugenholtz P."/>
            <person name="Kyrpides N.C."/>
            <person name="Klenk H.P."/>
            <person name="Mavromatis K."/>
        </authorList>
    </citation>
    <scope>NUCLEOTIDE SEQUENCE [LARGE SCALE GENOMIC DNA]</scope>
    <source>
        <strain evidence="10">ATCC 700253 / DSM 10332 / NAL</strain>
    </source>
</reference>
<dbReference type="SUPFAM" id="SSF103473">
    <property type="entry name" value="MFS general substrate transporter"/>
    <property type="match status" value="1"/>
</dbReference>
<dbReference type="GO" id="GO:0022857">
    <property type="term" value="F:transmembrane transporter activity"/>
    <property type="evidence" value="ECO:0007669"/>
    <property type="project" value="InterPro"/>
</dbReference>
<dbReference type="Gene3D" id="1.20.1250.20">
    <property type="entry name" value="MFS general substrate transporter like domains"/>
    <property type="match status" value="2"/>
</dbReference>
<dbReference type="AlphaFoldDB" id="G8TVD7"/>
<feature type="transmembrane region" description="Helical" evidence="7">
    <location>
        <begin position="253"/>
        <end position="274"/>
    </location>
</feature>